<dbReference type="NCBIfam" id="TIGR03534">
    <property type="entry name" value="RF_mod_PrmC"/>
    <property type="match status" value="1"/>
</dbReference>
<comment type="caution">
    <text evidence="8">The sequence shown here is derived from an EMBL/GenBank/DDBJ whole genome shotgun (WGS) entry which is preliminary data.</text>
</comment>
<evidence type="ECO:0000256" key="2">
    <source>
        <dbReference type="ARBA" id="ARBA00022679"/>
    </source>
</evidence>
<dbReference type="InterPro" id="IPR019874">
    <property type="entry name" value="RF_methyltr_PrmC"/>
</dbReference>
<evidence type="ECO:0000313" key="9">
    <source>
        <dbReference type="Proteomes" id="UP000182762"/>
    </source>
</evidence>
<evidence type="ECO:0000256" key="5">
    <source>
        <dbReference type="HAMAP-Rule" id="MF_02126"/>
    </source>
</evidence>
<accession>A0A1I5ZTW1</accession>
<dbReference type="EMBL" id="FOXX01000005">
    <property type="protein sequence ID" value="SFQ59657.1"/>
    <property type="molecule type" value="Genomic_DNA"/>
</dbReference>
<dbReference type="InterPro" id="IPR002052">
    <property type="entry name" value="DNA_methylase_N6_adenine_CS"/>
</dbReference>
<feature type="binding site" evidence="5">
    <location>
        <begin position="127"/>
        <end position="131"/>
    </location>
    <ligand>
        <name>S-adenosyl-L-methionine</name>
        <dbReference type="ChEBI" id="CHEBI:59789"/>
    </ligand>
</feature>
<keyword evidence="3 5" id="KW-0949">S-adenosyl-L-methionine</keyword>
<organism evidence="8 9">
    <name type="scientific">Priestia endophytica DSM 13796</name>
    <dbReference type="NCBI Taxonomy" id="1121089"/>
    <lineage>
        <taxon>Bacteria</taxon>
        <taxon>Bacillati</taxon>
        <taxon>Bacillota</taxon>
        <taxon>Bacilli</taxon>
        <taxon>Bacillales</taxon>
        <taxon>Bacillaceae</taxon>
        <taxon>Priestia</taxon>
    </lineage>
</organism>
<dbReference type="GO" id="GO:0032259">
    <property type="term" value="P:methylation"/>
    <property type="evidence" value="ECO:0007669"/>
    <property type="project" value="UniProtKB-KW"/>
</dbReference>
<dbReference type="GO" id="GO:0008168">
    <property type="term" value="F:methyltransferase activity"/>
    <property type="evidence" value="ECO:0007669"/>
    <property type="project" value="UniProtKB-KW"/>
</dbReference>
<evidence type="ECO:0000259" key="6">
    <source>
        <dbReference type="Pfam" id="PF05175"/>
    </source>
</evidence>
<dbReference type="CDD" id="cd02440">
    <property type="entry name" value="AdoMet_MTases"/>
    <property type="match status" value="1"/>
</dbReference>
<dbReference type="NCBIfam" id="TIGR00536">
    <property type="entry name" value="hemK_fam"/>
    <property type="match status" value="1"/>
</dbReference>
<comment type="caution">
    <text evidence="5">Lacks conserved residue(s) required for the propagation of feature annotation.</text>
</comment>
<keyword evidence="2 5" id="KW-0808">Transferase</keyword>
<keyword evidence="9" id="KW-1185">Reference proteome</keyword>
<keyword evidence="1 5" id="KW-0489">Methyltransferase</keyword>
<evidence type="ECO:0000256" key="4">
    <source>
        <dbReference type="ARBA" id="ARBA00048391"/>
    </source>
</evidence>
<dbReference type="Gene3D" id="1.10.8.10">
    <property type="entry name" value="DNA helicase RuvA subunit, C-terminal domain"/>
    <property type="match status" value="1"/>
</dbReference>
<dbReference type="Gene3D" id="3.40.50.150">
    <property type="entry name" value="Vaccinia Virus protein VP39"/>
    <property type="match status" value="1"/>
</dbReference>
<dbReference type="InterPro" id="IPR029063">
    <property type="entry name" value="SAM-dependent_MTases_sf"/>
</dbReference>
<comment type="function">
    <text evidence="5">Methylates the class 1 translation termination release factors RF1/PrfA and RF2/PrfB on the glutamine residue of the universally conserved GGQ motif.</text>
</comment>
<dbReference type="GeneID" id="93710878"/>
<evidence type="ECO:0000259" key="7">
    <source>
        <dbReference type="Pfam" id="PF17827"/>
    </source>
</evidence>
<feature type="domain" description="Release factor glutamine methyltransferase N-terminal" evidence="7">
    <location>
        <begin position="10"/>
        <end position="78"/>
    </location>
</feature>
<dbReference type="SUPFAM" id="SSF53335">
    <property type="entry name" value="S-adenosyl-L-methionine-dependent methyltransferases"/>
    <property type="match status" value="1"/>
</dbReference>
<dbReference type="InterPro" id="IPR050320">
    <property type="entry name" value="N5-glutamine_MTase"/>
</dbReference>
<feature type="binding site" evidence="5">
    <location>
        <position position="150"/>
    </location>
    <ligand>
        <name>S-adenosyl-L-methionine</name>
        <dbReference type="ChEBI" id="CHEBI:59789"/>
    </ligand>
</feature>
<dbReference type="PROSITE" id="PS00092">
    <property type="entry name" value="N6_MTASE"/>
    <property type="match status" value="1"/>
</dbReference>
<comment type="similarity">
    <text evidence="5">Belongs to the protein N5-glutamine methyltransferase family. PrmC subfamily.</text>
</comment>
<dbReference type="Pfam" id="PF05175">
    <property type="entry name" value="MTS"/>
    <property type="match status" value="1"/>
</dbReference>
<feature type="binding site" evidence="5">
    <location>
        <position position="194"/>
    </location>
    <ligand>
        <name>S-adenosyl-L-methionine</name>
        <dbReference type="ChEBI" id="CHEBI:59789"/>
    </ligand>
</feature>
<sequence>MMKNRTKIFEVLKWASSFLEEHNRDQNAGELLLIHHLKTTRSKLLASLHDEVSQEIFSAFEADVQRHAEGLPIQYLIGKESFYGRDFLVNKEVLIPRPETEELVFHVLQKIEQKWGSNKKLNAVDVGTGSGAIAITLALENPNLALKAIDIAPASIEVAEQNARLLGAAVEFLEGDMLSPLIKMGKKASVIVSNPPYIPSCDIHTLSPVVKEHEPMRALIGGEDGLDFYRQLMQELPDVLEKDGIVAFEVGVGQTKDVGNMLQETFPTADVKAIDDINGKDRIVLASL</sequence>
<evidence type="ECO:0000256" key="3">
    <source>
        <dbReference type="ARBA" id="ARBA00022691"/>
    </source>
</evidence>
<dbReference type="PANTHER" id="PTHR18895:SF74">
    <property type="entry name" value="MTRF1L RELEASE FACTOR GLUTAMINE METHYLTRANSFERASE"/>
    <property type="match status" value="1"/>
</dbReference>
<evidence type="ECO:0000313" key="8">
    <source>
        <dbReference type="EMBL" id="SFQ59657.1"/>
    </source>
</evidence>
<dbReference type="EC" id="2.1.1.297" evidence="5"/>
<dbReference type="Pfam" id="PF17827">
    <property type="entry name" value="PrmC_N"/>
    <property type="match status" value="1"/>
</dbReference>
<dbReference type="PANTHER" id="PTHR18895">
    <property type="entry name" value="HEMK METHYLTRANSFERASE"/>
    <property type="match status" value="1"/>
</dbReference>
<protein>
    <recommendedName>
        <fullName evidence="5">Release factor glutamine methyltransferase</fullName>
        <shortName evidence="5">RF MTase</shortName>
        <ecNumber evidence="5">2.1.1.297</ecNumber>
    </recommendedName>
    <alternativeName>
        <fullName evidence="5">N5-glutamine methyltransferase PrmC</fullName>
    </alternativeName>
    <alternativeName>
        <fullName evidence="5">Protein-(glutamine-N5) MTase PrmC</fullName>
    </alternativeName>
    <alternativeName>
        <fullName evidence="5">Protein-glutamine N-methyltransferase PrmC</fullName>
    </alternativeName>
</protein>
<dbReference type="InterPro" id="IPR040758">
    <property type="entry name" value="PrmC_N"/>
</dbReference>
<gene>
    <name evidence="5" type="primary">prmC</name>
    <name evidence="8" type="ORF">SAMN02745910_02220</name>
</gene>
<comment type="catalytic activity">
    <reaction evidence="4 5">
        <text>L-glutaminyl-[peptide chain release factor] + S-adenosyl-L-methionine = N(5)-methyl-L-glutaminyl-[peptide chain release factor] + S-adenosyl-L-homocysteine + H(+)</text>
        <dbReference type="Rhea" id="RHEA:42896"/>
        <dbReference type="Rhea" id="RHEA-COMP:10271"/>
        <dbReference type="Rhea" id="RHEA-COMP:10272"/>
        <dbReference type="ChEBI" id="CHEBI:15378"/>
        <dbReference type="ChEBI" id="CHEBI:30011"/>
        <dbReference type="ChEBI" id="CHEBI:57856"/>
        <dbReference type="ChEBI" id="CHEBI:59789"/>
        <dbReference type="ChEBI" id="CHEBI:61891"/>
        <dbReference type="EC" id="2.1.1.297"/>
    </reaction>
</comment>
<proteinExistence type="inferred from homology"/>
<dbReference type="InterPro" id="IPR004556">
    <property type="entry name" value="HemK-like"/>
</dbReference>
<dbReference type="RefSeq" id="WP_082802597.1">
    <property type="nucleotide sequence ID" value="NZ_FOXX01000005.1"/>
</dbReference>
<name>A0A1I5ZTW1_9BACI</name>
<dbReference type="InterPro" id="IPR007848">
    <property type="entry name" value="Small_mtfrase_dom"/>
</dbReference>
<evidence type="ECO:0000256" key="1">
    <source>
        <dbReference type="ARBA" id="ARBA00022603"/>
    </source>
</evidence>
<dbReference type="Proteomes" id="UP000182762">
    <property type="component" value="Unassembled WGS sequence"/>
</dbReference>
<reference evidence="8 9" key="1">
    <citation type="submission" date="2016-10" db="EMBL/GenBank/DDBJ databases">
        <authorList>
            <person name="Varghese N."/>
            <person name="Submissions S."/>
        </authorList>
    </citation>
    <scope>NUCLEOTIDE SEQUENCE [LARGE SCALE GENOMIC DNA]</scope>
    <source>
        <strain evidence="8 9">DSM 13796</strain>
    </source>
</reference>
<feature type="domain" description="Methyltransferase small" evidence="6">
    <location>
        <begin position="119"/>
        <end position="197"/>
    </location>
</feature>
<feature type="binding site" evidence="5">
    <location>
        <begin position="194"/>
        <end position="197"/>
    </location>
    <ligand>
        <name>substrate</name>
    </ligand>
</feature>
<dbReference type="HAMAP" id="MF_02126">
    <property type="entry name" value="RF_methyltr_PrmC"/>
    <property type="match status" value="1"/>
</dbReference>